<dbReference type="InterPro" id="IPR057666">
    <property type="entry name" value="DrpA_SLOG"/>
</dbReference>
<keyword evidence="5" id="KW-1185">Reference proteome</keyword>
<evidence type="ECO:0000313" key="4">
    <source>
        <dbReference type="EMBL" id="ROQ93496.1"/>
    </source>
</evidence>
<proteinExistence type="inferred from homology"/>
<dbReference type="GO" id="GO:0009294">
    <property type="term" value="P:DNA-mediated transformation"/>
    <property type="evidence" value="ECO:0007669"/>
    <property type="project" value="InterPro"/>
</dbReference>
<dbReference type="Gene3D" id="1.10.10.10">
    <property type="entry name" value="Winged helix-like DNA-binding domain superfamily/Winged helix DNA-binding domain"/>
    <property type="match status" value="1"/>
</dbReference>
<gene>
    <name evidence="4" type="ORF">EDC27_1517</name>
</gene>
<dbReference type="Gene3D" id="3.40.50.450">
    <property type="match status" value="1"/>
</dbReference>
<evidence type="ECO:0000256" key="1">
    <source>
        <dbReference type="ARBA" id="ARBA00006525"/>
    </source>
</evidence>
<dbReference type="SUPFAM" id="SSF102405">
    <property type="entry name" value="MCP/YpsA-like"/>
    <property type="match status" value="1"/>
</dbReference>
<dbReference type="InterPro" id="IPR041614">
    <property type="entry name" value="DprA_WH"/>
</dbReference>
<sequence>MRAELDKNTRAWLSLKLTPELGNTSILRLLERFGSAEAAWAARATADLDSVSGLRREAKAALRAGRTIRPVEKEWRALRDRGWGLICLGDSDYPQNLKNIPDPPAVLYATSAPEPRDLVAIAVVGSRSASPMGLVFTERLCADLGRRGVTVVSGLALGIDSAAHRGAIKGGGRTLAVLGCGLDVLYPRPNADLRADVMVHGALLTEFPLGTPPLAGHFPQRNRILSGLALGVVVVEATAKSGSLITARCALEQGREVFAVPGMARNMRSLGPHLLLRQGATLVETADDILEQIQPMIRPMARPIQAQAVAPKSTPSNLSGAEVALLKCLGDEPVHVDRLCRESGLNASVVTATLLSLELKGLVRQMPGKYFMRLSENT</sequence>
<dbReference type="AlphaFoldDB" id="A0A3N1V1W5"/>
<feature type="domain" description="Smf/DprA SLOG" evidence="2">
    <location>
        <begin position="85"/>
        <end position="293"/>
    </location>
</feature>
<dbReference type="InterPro" id="IPR003488">
    <property type="entry name" value="DprA"/>
</dbReference>
<reference evidence="4 5" key="1">
    <citation type="submission" date="2018-11" db="EMBL/GenBank/DDBJ databases">
        <title>Genomic Encyclopedia of Type Strains, Phase IV (KMG-IV): sequencing the most valuable type-strain genomes for metagenomic binning, comparative biology and taxonomic classification.</title>
        <authorList>
            <person name="Goeker M."/>
        </authorList>
    </citation>
    <scope>NUCLEOTIDE SEQUENCE [LARGE SCALE GENOMIC DNA]</scope>
    <source>
        <strain evidence="4 5">DSM 22027</strain>
    </source>
</reference>
<evidence type="ECO:0000313" key="5">
    <source>
        <dbReference type="Proteomes" id="UP000276223"/>
    </source>
</evidence>
<feature type="domain" description="DprA winged helix" evidence="3">
    <location>
        <begin position="310"/>
        <end position="369"/>
    </location>
</feature>
<accession>A0A3N1V1W5</accession>
<dbReference type="PANTHER" id="PTHR43022:SF1">
    <property type="entry name" value="PROTEIN SMF"/>
    <property type="match status" value="1"/>
</dbReference>
<name>A0A3N1V1W5_9BACT</name>
<dbReference type="Pfam" id="PF17782">
    <property type="entry name" value="WHD_DprA"/>
    <property type="match status" value="1"/>
</dbReference>
<dbReference type="EMBL" id="RJVA01000011">
    <property type="protein sequence ID" value="ROQ93496.1"/>
    <property type="molecule type" value="Genomic_DNA"/>
</dbReference>
<dbReference type="Proteomes" id="UP000276223">
    <property type="component" value="Unassembled WGS sequence"/>
</dbReference>
<dbReference type="RefSeq" id="WP_211334815.1">
    <property type="nucleotide sequence ID" value="NZ_RJVA01000011.1"/>
</dbReference>
<dbReference type="NCBIfam" id="TIGR00732">
    <property type="entry name" value="dprA"/>
    <property type="match status" value="1"/>
</dbReference>
<comment type="similarity">
    <text evidence="1">Belongs to the DprA/Smf family.</text>
</comment>
<dbReference type="InterPro" id="IPR036388">
    <property type="entry name" value="WH-like_DNA-bd_sf"/>
</dbReference>
<organism evidence="4 5">
    <name type="scientific">Desulfosoma caldarium</name>
    <dbReference type="NCBI Taxonomy" id="610254"/>
    <lineage>
        <taxon>Bacteria</taxon>
        <taxon>Pseudomonadati</taxon>
        <taxon>Thermodesulfobacteriota</taxon>
        <taxon>Syntrophobacteria</taxon>
        <taxon>Syntrophobacterales</taxon>
        <taxon>Syntrophobacteraceae</taxon>
        <taxon>Desulfosoma</taxon>
    </lineage>
</organism>
<protein>
    <submittedName>
        <fullName evidence="4">DNA protecting protein DprA</fullName>
    </submittedName>
</protein>
<comment type="caution">
    <text evidence="4">The sequence shown here is derived from an EMBL/GenBank/DDBJ whole genome shotgun (WGS) entry which is preliminary data.</text>
</comment>
<dbReference type="Pfam" id="PF02481">
    <property type="entry name" value="DNA_processg_A"/>
    <property type="match status" value="1"/>
</dbReference>
<evidence type="ECO:0000259" key="2">
    <source>
        <dbReference type="Pfam" id="PF02481"/>
    </source>
</evidence>
<evidence type="ECO:0000259" key="3">
    <source>
        <dbReference type="Pfam" id="PF17782"/>
    </source>
</evidence>
<dbReference type="PANTHER" id="PTHR43022">
    <property type="entry name" value="PROTEIN SMF"/>
    <property type="match status" value="1"/>
</dbReference>